<dbReference type="AlphaFoldDB" id="A0A166JG42"/>
<organism evidence="2 3">
    <name type="scientific">Calocera cornea HHB12733</name>
    <dbReference type="NCBI Taxonomy" id="1353952"/>
    <lineage>
        <taxon>Eukaryota</taxon>
        <taxon>Fungi</taxon>
        <taxon>Dikarya</taxon>
        <taxon>Basidiomycota</taxon>
        <taxon>Agaricomycotina</taxon>
        <taxon>Dacrymycetes</taxon>
        <taxon>Dacrymycetales</taxon>
        <taxon>Dacrymycetaceae</taxon>
        <taxon>Calocera</taxon>
    </lineage>
</organism>
<accession>A0A166JG42</accession>
<dbReference type="InParanoid" id="A0A166JG42"/>
<dbReference type="Pfam" id="PF04057">
    <property type="entry name" value="Rep-A_N"/>
    <property type="match status" value="1"/>
</dbReference>
<dbReference type="GO" id="GO:0003677">
    <property type="term" value="F:DNA binding"/>
    <property type="evidence" value="ECO:0007669"/>
    <property type="project" value="InterPro"/>
</dbReference>
<proteinExistence type="predicted"/>
<dbReference type="Proteomes" id="UP000076842">
    <property type="component" value="Unassembled WGS sequence"/>
</dbReference>
<sequence>MSVILKKGTCADLLENVQPLTSANVQVIHIEEASEKTASWKQYIVHISDGFQSIPATLSLRLNKLVSSKKLGLHTVLKIEAYVRVELCTLRVVILRDVTIVGVADGVAGNPVYCDVSVEPQNAISKALEYLEQTSTSKIGVGPRGLTAASSLASANVRKTDGALTHGSFATDPLIKRIAPIGQMDRLPEMTCVGE</sequence>
<dbReference type="Gene3D" id="2.40.50.140">
    <property type="entry name" value="Nucleic acid-binding proteins"/>
    <property type="match status" value="1"/>
</dbReference>
<dbReference type="OrthoDB" id="1751331at2759"/>
<gene>
    <name evidence="2" type="ORF">CALCODRAFT_489165</name>
</gene>
<evidence type="ECO:0000259" key="1">
    <source>
        <dbReference type="Pfam" id="PF04057"/>
    </source>
</evidence>
<reference evidence="2 3" key="1">
    <citation type="journal article" date="2016" name="Mol. Biol. Evol.">
        <title>Comparative Genomics of Early-Diverging Mushroom-Forming Fungi Provides Insights into the Origins of Lignocellulose Decay Capabilities.</title>
        <authorList>
            <person name="Nagy L.G."/>
            <person name="Riley R."/>
            <person name="Tritt A."/>
            <person name="Adam C."/>
            <person name="Daum C."/>
            <person name="Floudas D."/>
            <person name="Sun H."/>
            <person name="Yadav J.S."/>
            <person name="Pangilinan J."/>
            <person name="Larsson K.H."/>
            <person name="Matsuura K."/>
            <person name="Barry K."/>
            <person name="Labutti K."/>
            <person name="Kuo R."/>
            <person name="Ohm R.A."/>
            <person name="Bhattacharya S.S."/>
            <person name="Shirouzu T."/>
            <person name="Yoshinaga Y."/>
            <person name="Martin F.M."/>
            <person name="Grigoriev I.V."/>
            <person name="Hibbett D.S."/>
        </authorList>
    </citation>
    <scope>NUCLEOTIDE SEQUENCE [LARGE SCALE GENOMIC DNA]</scope>
    <source>
        <strain evidence="2 3">HHB12733</strain>
    </source>
</reference>
<dbReference type="GO" id="GO:0006260">
    <property type="term" value="P:DNA replication"/>
    <property type="evidence" value="ECO:0007669"/>
    <property type="project" value="InterPro"/>
</dbReference>
<dbReference type="SUPFAM" id="SSF50249">
    <property type="entry name" value="Nucleic acid-binding proteins"/>
    <property type="match status" value="1"/>
</dbReference>
<dbReference type="InterPro" id="IPR012340">
    <property type="entry name" value="NA-bd_OB-fold"/>
</dbReference>
<dbReference type="InterPro" id="IPR007199">
    <property type="entry name" value="Rep_factor-A_N"/>
</dbReference>
<name>A0A166JG42_9BASI</name>
<evidence type="ECO:0000313" key="2">
    <source>
        <dbReference type="EMBL" id="KZT44687.1"/>
    </source>
</evidence>
<keyword evidence="3" id="KW-1185">Reference proteome</keyword>
<protein>
    <recommendedName>
        <fullName evidence="1">Replication factor-A protein 1 N-terminal domain-containing protein</fullName>
    </recommendedName>
</protein>
<feature type="domain" description="Replication factor-A protein 1 N-terminal" evidence="1">
    <location>
        <begin position="23"/>
        <end position="101"/>
    </location>
</feature>
<evidence type="ECO:0000313" key="3">
    <source>
        <dbReference type="Proteomes" id="UP000076842"/>
    </source>
</evidence>
<dbReference type="EMBL" id="KV424404">
    <property type="protein sequence ID" value="KZT44687.1"/>
    <property type="molecule type" value="Genomic_DNA"/>
</dbReference>
<dbReference type="GO" id="GO:0005634">
    <property type="term" value="C:nucleus"/>
    <property type="evidence" value="ECO:0007669"/>
    <property type="project" value="InterPro"/>
</dbReference>